<evidence type="ECO:0000256" key="3">
    <source>
        <dbReference type="ARBA" id="ARBA00022692"/>
    </source>
</evidence>
<evidence type="ECO:0000256" key="4">
    <source>
        <dbReference type="ARBA" id="ARBA00022989"/>
    </source>
</evidence>
<feature type="domain" description="ABC transmembrane type-1" evidence="9">
    <location>
        <begin position="12"/>
        <end position="203"/>
    </location>
</feature>
<evidence type="ECO:0000259" key="9">
    <source>
        <dbReference type="PROSITE" id="PS50928"/>
    </source>
</evidence>
<sequence length="515" mass="53835">MSDALARVPALAAQHLLLAMAALALALLIALPLGVRAARAPRLAGVVLGAASLIQTIPSLALLALFYPVLLWVSSLVGGGVPALGFLPALLALTLYALLPIVRNLVTGFAALDPAVLEAADGIGMTPAQKLARVEAPLVLPIAMAGVRTAAVWTIGAATLSTTVGQPSLGDLIFAGLQTQAWALVIAGCVSSAALALGVDALLGLAERAAGRRRWGMVAAAGGALLAATVLASVPLWPRGGHDRTVVVGAKNFSEQYILARLIGDRLTRAGYTVRYRDGLGSAVAFGAVAGGDIDVYVDYAGTIWGAEMKRQDVVPRAQQLRAVAEWTRATHGVTLLGTLGFENAYAFAMRGADARARGIATLDDLVPAAPRLALGADLEFLDRAEWAAIRRAYPLRFASATPYSPTFMYRALESGRADVISAFSSDGRIAADGLTVLRDPKGAIPGYDAILLIAPRRRDDARFRAALAPLVGRIPVDAMRAANYRVDRDRDKQTPEAAARWLAARIGLASPSEE</sequence>
<evidence type="ECO:0000313" key="10">
    <source>
        <dbReference type="EMBL" id="PCG14383.1"/>
    </source>
</evidence>
<reference evidence="10 11" key="1">
    <citation type="submission" date="2017-09" db="EMBL/GenBank/DDBJ databases">
        <title>Sphingomonas adhaesiva DSM 7418, whole genome shotgun sequence.</title>
        <authorList>
            <person name="Feng G."/>
            <person name="Zhu H."/>
        </authorList>
    </citation>
    <scope>NUCLEOTIDE SEQUENCE [LARGE SCALE GENOMIC DNA]</scope>
    <source>
        <strain evidence="10 11">DSM 7418</strain>
    </source>
</reference>
<evidence type="ECO:0000256" key="6">
    <source>
        <dbReference type="ARBA" id="ARBA00035642"/>
    </source>
</evidence>
<dbReference type="SUPFAM" id="SSF53850">
    <property type="entry name" value="Periplasmic binding protein-like II"/>
    <property type="match status" value="1"/>
</dbReference>
<dbReference type="Gene3D" id="3.40.190.10">
    <property type="entry name" value="Periplasmic binding protein-like II"/>
    <property type="match status" value="1"/>
</dbReference>
<evidence type="ECO:0000256" key="5">
    <source>
        <dbReference type="ARBA" id="ARBA00023136"/>
    </source>
</evidence>
<dbReference type="GO" id="GO:0031460">
    <property type="term" value="P:glycine betaine transport"/>
    <property type="evidence" value="ECO:0007669"/>
    <property type="project" value="TreeGrafter"/>
</dbReference>
<dbReference type="PANTHER" id="PTHR30177:SF4">
    <property type="entry name" value="OSMOPROTECTANT IMPORT PERMEASE PROTEIN OSMW"/>
    <property type="match status" value="1"/>
</dbReference>
<evidence type="ECO:0000256" key="2">
    <source>
        <dbReference type="ARBA" id="ARBA00022448"/>
    </source>
</evidence>
<feature type="transmembrane region" description="Helical" evidence="8">
    <location>
        <begin position="181"/>
        <end position="203"/>
    </location>
</feature>
<dbReference type="InterPro" id="IPR051204">
    <property type="entry name" value="ABC_transp_perm/SBD"/>
</dbReference>
<dbReference type="CDD" id="cd06261">
    <property type="entry name" value="TM_PBP2"/>
    <property type="match status" value="1"/>
</dbReference>
<dbReference type="GO" id="GO:0022857">
    <property type="term" value="F:transmembrane transporter activity"/>
    <property type="evidence" value="ECO:0007669"/>
    <property type="project" value="InterPro"/>
</dbReference>
<evidence type="ECO:0000256" key="1">
    <source>
        <dbReference type="ARBA" id="ARBA00004651"/>
    </source>
</evidence>
<comment type="caution">
    <text evidence="10">The sequence shown here is derived from an EMBL/GenBank/DDBJ whole genome shotgun (WGS) entry which is preliminary data.</text>
</comment>
<dbReference type="SUPFAM" id="SSF161098">
    <property type="entry name" value="MetI-like"/>
    <property type="match status" value="1"/>
</dbReference>
<protein>
    <submittedName>
        <fullName evidence="10">ABC transporter permease</fullName>
    </submittedName>
</protein>
<dbReference type="Gene3D" id="1.10.3720.10">
    <property type="entry name" value="MetI-like"/>
    <property type="match status" value="1"/>
</dbReference>
<dbReference type="PROSITE" id="PS50928">
    <property type="entry name" value="ABC_TM1"/>
    <property type="match status" value="1"/>
</dbReference>
<comment type="similarity">
    <text evidence="7">In the N-terminal section; belongs to the binding-protein-dependent transport system permease family.</text>
</comment>
<accession>A0A2A4I9D0</accession>
<keyword evidence="4 8" id="KW-1133">Transmembrane helix</keyword>
<keyword evidence="11" id="KW-1185">Reference proteome</keyword>
<feature type="transmembrane region" description="Helical" evidence="8">
    <location>
        <begin position="138"/>
        <end position="161"/>
    </location>
</feature>
<dbReference type="InterPro" id="IPR007210">
    <property type="entry name" value="ABC_Gly_betaine_transp_sub-bd"/>
</dbReference>
<dbReference type="Gene3D" id="3.40.190.120">
    <property type="entry name" value="Osmoprotection protein (prox), domain 2"/>
    <property type="match status" value="1"/>
</dbReference>
<feature type="transmembrane region" description="Helical" evidence="8">
    <location>
        <begin position="43"/>
        <end position="70"/>
    </location>
</feature>
<dbReference type="AlphaFoldDB" id="A0A2A4I9D0"/>
<dbReference type="InterPro" id="IPR000515">
    <property type="entry name" value="MetI-like"/>
</dbReference>
<keyword evidence="3 8" id="KW-0812">Transmembrane</keyword>
<keyword evidence="5 8" id="KW-0472">Membrane</keyword>
<evidence type="ECO:0000256" key="7">
    <source>
        <dbReference type="ARBA" id="ARBA00035652"/>
    </source>
</evidence>
<gene>
    <name evidence="10" type="ORF">COA07_07465</name>
</gene>
<proteinExistence type="inferred from homology"/>
<comment type="subcellular location">
    <subcellularLocation>
        <location evidence="1 8">Cell membrane</location>
        <topology evidence="1 8">Multi-pass membrane protein</topology>
    </subcellularLocation>
</comment>
<feature type="transmembrane region" description="Helical" evidence="8">
    <location>
        <begin position="12"/>
        <end position="31"/>
    </location>
</feature>
<evidence type="ECO:0000313" key="11">
    <source>
        <dbReference type="Proteomes" id="UP000218323"/>
    </source>
</evidence>
<dbReference type="EMBL" id="NWVC01000003">
    <property type="protein sequence ID" value="PCG14383.1"/>
    <property type="molecule type" value="Genomic_DNA"/>
</dbReference>
<dbReference type="RefSeq" id="WP_096640737.1">
    <property type="nucleotide sequence ID" value="NZ_JBHIWA010000023.1"/>
</dbReference>
<dbReference type="GO" id="GO:0043190">
    <property type="term" value="C:ATP-binding cassette (ABC) transporter complex"/>
    <property type="evidence" value="ECO:0007669"/>
    <property type="project" value="InterPro"/>
</dbReference>
<keyword evidence="2 8" id="KW-0813">Transport</keyword>
<feature type="transmembrane region" description="Helical" evidence="8">
    <location>
        <begin position="76"/>
        <end position="99"/>
    </location>
</feature>
<dbReference type="Proteomes" id="UP000218323">
    <property type="component" value="Unassembled WGS sequence"/>
</dbReference>
<dbReference type="Pfam" id="PF00528">
    <property type="entry name" value="BPD_transp_1"/>
    <property type="match status" value="1"/>
</dbReference>
<dbReference type="InterPro" id="IPR035906">
    <property type="entry name" value="MetI-like_sf"/>
</dbReference>
<evidence type="ECO:0000256" key="8">
    <source>
        <dbReference type="RuleBase" id="RU363032"/>
    </source>
</evidence>
<feature type="transmembrane region" description="Helical" evidence="8">
    <location>
        <begin position="215"/>
        <end position="237"/>
    </location>
</feature>
<comment type="similarity">
    <text evidence="8">Belongs to the binding-protein-dependent transport system permease family.</text>
</comment>
<name>A0A2A4I9D0_9SPHN</name>
<dbReference type="PANTHER" id="PTHR30177">
    <property type="entry name" value="GLYCINE BETAINE/L-PROLINE TRANSPORT SYSTEM PERMEASE PROTEIN PROW"/>
    <property type="match status" value="1"/>
</dbReference>
<dbReference type="Pfam" id="PF04069">
    <property type="entry name" value="OpuAC"/>
    <property type="match status" value="1"/>
</dbReference>
<organism evidence="10 11">
    <name type="scientific">Sphingomonas adhaesiva</name>
    <dbReference type="NCBI Taxonomy" id="28212"/>
    <lineage>
        <taxon>Bacteria</taxon>
        <taxon>Pseudomonadati</taxon>
        <taxon>Pseudomonadota</taxon>
        <taxon>Alphaproteobacteria</taxon>
        <taxon>Sphingomonadales</taxon>
        <taxon>Sphingomonadaceae</taxon>
        <taxon>Sphingomonas</taxon>
    </lineage>
</organism>
<comment type="similarity">
    <text evidence="6">In the C-terminal section; belongs to the OsmX family.</text>
</comment>